<name>A0ABN5AV94_9GAMM</name>
<proteinExistence type="predicted"/>
<protein>
    <submittedName>
        <fullName evidence="1">PqqD family protein</fullName>
    </submittedName>
</protein>
<keyword evidence="2" id="KW-1185">Reference proteome</keyword>
<gene>
    <name evidence="1" type="ORF">CDV26_02170</name>
</gene>
<dbReference type="InterPro" id="IPR041881">
    <property type="entry name" value="PqqD_sf"/>
</dbReference>
<evidence type="ECO:0000313" key="1">
    <source>
        <dbReference type="EMBL" id="ASG67355.1"/>
    </source>
</evidence>
<sequence>MPRISQLQLDESDIVFHPPMGNSYQANKVAKKIIFLLQKNKKTQEIIEDLGKEYDALEEDLYIDVSDFILKLKIYNLI</sequence>
<dbReference type="EMBL" id="CP022132">
    <property type="protein sequence ID" value="ASG67355.1"/>
    <property type="molecule type" value="Genomic_DNA"/>
</dbReference>
<accession>A0ABN5AV94</accession>
<dbReference type="RefSeq" id="WP_088771903.1">
    <property type="nucleotide sequence ID" value="NZ_CP022132.1"/>
</dbReference>
<dbReference type="Proteomes" id="UP000249910">
    <property type="component" value="Chromosome"/>
</dbReference>
<organism evidence="1 2">
    <name type="scientific">Francisella halioticida</name>
    <dbReference type="NCBI Taxonomy" id="549298"/>
    <lineage>
        <taxon>Bacteria</taxon>
        <taxon>Pseudomonadati</taxon>
        <taxon>Pseudomonadota</taxon>
        <taxon>Gammaproteobacteria</taxon>
        <taxon>Thiotrichales</taxon>
        <taxon>Francisellaceae</taxon>
        <taxon>Francisella</taxon>
    </lineage>
</organism>
<evidence type="ECO:0000313" key="2">
    <source>
        <dbReference type="Proteomes" id="UP000249910"/>
    </source>
</evidence>
<dbReference type="Gene3D" id="1.10.10.1150">
    <property type="entry name" value="Coenzyme PQQ synthesis protein D (PqqD)"/>
    <property type="match status" value="1"/>
</dbReference>
<reference evidence="1 2" key="1">
    <citation type="submission" date="2017-06" db="EMBL/GenBank/DDBJ databases">
        <title>Complete genome of Francisella halioticida.</title>
        <authorList>
            <person name="Sjodin A."/>
        </authorList>
    </citation>
    <scope>NUCLEOTIDE SEQUENCE [LARGE SCALE GENOMIC DNA]</scope>
    <source>
        <strain evidence="1 2">DSM 23729</strain>
    </source>
</reference>
<dbReference type="Pfam" id="PF05402">
    <property type="entry name" value="PqqD"/>
    <property type="match status" value="1"/>
</dbReference>
<dbReference type="InterPro" id="IPR008792">
    <property type="entry name" value="PQQD"/>
</dbReference>